<dbReference type="PANTHER" id="PTHR36983">
    <property type="entry name" value="DNAJ HOMOLOG SUBFAMILY C MEMBER 13"/>
    <property type="match status" value="1"/>
</dbReference>
<dbReference type="VEuPathDB" id="VectorBase:GPPI043482"/>
<proteinExistence type="predicted"/>
<name>A0A1B0BXH6_9MUSC</name>
<dbReference type="GO" id="GO:0007032">
    <property type="term" value="P:endosome organization"/>
    <property type="evidence" value="ECO:0007669"/>
    <property type="project" value="InterPro"/>
</dbReference>
<reference evidence="3" key="2">
    <citation type="submission" date="2020-05" db="UniProtKB">
        <authorList>
            <consortium name="EnsemblMetazoa"/>
        </authorList>
    </citation>
    <scope>IDENTIFICATION</scope>
    <source>
        <strain evidence="3">IAEA</strain>
    </source>
</reference>
<dbReference type="Gene3D" id="1.10.287.110">
    <property type="entry name" value="DnaJ domain"/>
    <property type="match status" value="1"/>
</dbReference>
<evidence type="ECO:0000259" key="2">
    <source>
        <dbReference type="PROSITE" id="PS50076"/>
    </source>
</evidence>
<dbReference type="SMART" id="SM00271">
    <property type="entry name" value="DnaJ"/>
    <property type="match status" value="1"/>
</dbReference>
<dbReference type="GO" id="GO:0006898">
    <property type="term" value="P:receptor-mediated endocytosis"/>
    <property type="evidence" value="ECO:0007669"/>
    <property type="project" value="TreeGrafter"/>
</dbReference>
<feature type="domain" description="J" evidence="2">
    <location>
        <begin position="1325"/>
        <end position="1409"/>
    </location>
</feature>
<keyword evidence="4" id="KW-1185">Reference proteome</keyword>
<accession>A0A1B0BXH6</accession>
<dbReference type="CDD" id="cd06257">
    <property type="entry name" value="DnaJ"/>
    <property type="match status" value="1"/>
</dbReference>
<dbReference type="EMBL" id="JXJN01022228">
    <property type="status" value="NOT_ANNOTATED_CDS"/>
    <property type="molecule type" value="Genomic_DNA"/>
</dbReference>
<evidence type="ECO:0000313" key="3">
    <source>
        <dbReference type="EnsemblMetazoa" id="GPPI043482-PA"/>
    </source>
</evidence>
<dbReference type="InterPro" id="IPR044978">
    <property type="entry name" value="GRV2/DNAJC13"/>
</dbReference>
<dbReference type="InterPro" id="IPR036869">
    <property type="entry name" value="J_dom_sf"/>
</dbReference>
<dbReference type="Pfam" id="PF14237">
    <property type="entry name" value="GYF_2"/>
    <property type="match status" value="1"/>
</dbReference>
<dbReference type="EnsemblMetazoa" id="GPPI043482-RA">
    <property type="protein sequence ID" value="GPPI043482-PA"/>
    <property type="gene ID" value="GPPI043482"/>
</dbReference>
<dbReference type="InterPro" id="IPR011989">
    <property type="entry name" value="ARM-like"/>
</dbReference>
<dbReference type="Gene3D" id="1.25.10.10">
    <property type="entry name" value="Leucine-rich Repeat Variant"/>
    <property type="match status" value="2"/>
</dbReference>
<organism evidence="3 4">
    <name type="scientific">Glossina palpalis gambiensis</name>
    <dbReference type="NCBI Taxonomy" id="67801"/>
    <lineage>
        <taxon>Eukaryota</taxon>
        <taxon>Metazoa</taxon>
        <taxon>Ecdysozoa</taxon>
        <taxon>Arthropoda</taxon>
        <taxon>Hexapoda</taxon>
        <taxon>Insecta</taxon>
        <taxon>Pterygota</taxon>
        <taxon>Neoptera</taxon>
        <taxon>Endopterygota</taxon>
        <taxon>Diptera</taxon>
        <taxon>Brachycera</taxon>
        <taxon>Muscomorpha</taxon>
        <taxon>Hippoboscoidea</taxon>
        <taxon>Glossinidae</taxon>
        <taxon>Glossina</taxon>
    </lineage>
</organism>
<protein>
    <recommendedName>
        <fullName evidence="2">J domain-containing protein</fullName>
    </recommendedName>
</protein>
<dbReference type="Proteomes" id="UP000092460">
    <property type="component" value="Unassembled WGS sequence"/>
</dbReference>
<dbReference type="STRING" id="67801.A0A1B0BXH6"/>
<dbReference type="GO" id="GO:0010008">
    <property type="term" value="C:endosome membrane"/>
    <property type="evidence" value="ECO:0007669"/>
    <property type="project" value="TreeGrafter"/>
</dbReference>
<dbReference type="PANTHER" id="PTHR36983:SF2">
    <property type="entry name" value="DNAJ HOMOLOG SUBFAMILY C MEMBER 13"/>
    <property type="match status" value="1"/>
</dbReference>
<dbReference type="Pfam" id="PF19432">
    <property type="entry name" value="RME-8_N"/>
    <property type="match status" value="1"/>
</dbReference>
<dbReference type="PROSITE" id="PS50076">
    <property type="entry name" value="DNAJ_2"/>
    <property type="match status" value="1"/>
</dbReference>
<dbReference type="GO" id="GO:2000641">
    <property type="term" value="P:regulation of early endosome to late endosome transport"/>
    <property type="evidence" value="ECO:0007669"/>
    <property type="project" value="InterPro"/>
</dbReference>
<dbReference type="SUPFAM" id="SSF46565">
    <property type="entry name" value="Chaperone J-domain"/>
    <property type="match status" value="1"/>
</dbReference>
<feature type="compositionally biased region" description="Polar residues" evidence="1">
    <location>
        <begin position="1650"/>
        <end position="1667"/>
    </location>
</feature>
<sequence>MVHSKENTDMECFLVTKHSWKGRYRRILAVGNVGICTYNPDKLDLTNRWSYSDIVSAAPSKTTNIPNEFVLTVKKDKKLESIKLSSDYRNDILSSILKYYREFADKPKNSQRFSAYKYHWSGISLPTVLEVTPCSLDQLDPTTNEILASYMYKDMEGIIAGISDYEGGIVMAYGGFSRLHLFKALNHHEIVQNIVQRSLQFLAIDIKILKSQITLEQFEKERFGKYRQVYCVGDQFQTSMTEFSVQKITTRHPDPVKRILCLTEVTLLERDPQTYSVCTLRPLCDVFALVRDNDNLQKFWIEYKNGYVRAYTTNDRDSLLATLLDAVRSSGNQDVHVSIVNTPRGKRYVPLNCWVDEETEANLLRMVINNFQNPSKRYEVLERFNANIPHSGLNYSVTQDSLFAENKEKLILSALQALAQKEIDNPTAQLTNLELEAIFHGLTRLLASKVGYAAFTHLSGFREIIGTKIVAALRRKDLAVTYAAIDMINSLMHSVNANHDLKQEQLNKSSILSSRTFLETLLNMWTTHVSHGSGALVLSAMLDFLTFALCVPYSETTDGKQFDTLLELVAERGRYLYKLFQHPSLAIVKGAGLVLRAIIEEGELKVAQQMQSLALDEAALCRHLLVALYTPTNDPTLATHRQLSRHLIALWITDNNEAMELFKRIFVSLRYHRDRKHIIDLVFLKPAGLLMFLESENNVPEIDVEEDKLNFRDNLKFAIQHSNKSPKNVIEKHLQGIKHWGLSLLDQQDPAAQALKNRPVVLRNRRQRKKSNDSIINLPYFFCNFSKDHSLPNLIWNHKTREELRISLENELRQFLNDRDLAGNMVVAWNYQEFQVTYQSLADEIQIGDYYIRLILEKDNWPQNLIKDPVELFNALYRRVLCRQRINDDQLTVTSLQALAKVYRRYYKEIGQFSDMSYILQLCDRCFSPSLRDALINLISCLVLEKSNCRPLVEHVQCLVDLITLAHLHKGRFQPNTKTNLIEAGPDTQHYEEKDWYYNVEKDGQKPERQGPITYSELKELWTKSVITPKTRCWAIGMDGWRSLQQIPQLKWCLIAKGIPLYNETELASKILDVFIKCTSFFPSRTQNGQAVLIPGPKLSRKLSEFICLPHIVQVSLTHDPGLLERVATLLCQIMEDNPEMPKIYLTGVFYFMLMYSGSNILPITKFLKMTHMKQGSSQQTSQSGIMHRSILGHLLPEAMVCFLENYTAEKFAEIFLGDFDTPEVIWSSEMRRLLIEKIAAHIADFTPRLKGHTMARYPYLAIPVISYPQLENELFCHIYYLRHLCDTQKFPDWPITDPIQLLKHTLDAWRREVEKKPPVMTVQQAYNDLGIDLNKYPKPDESMIRKSYYRLAQMYHPDKNPNGREIFEKVNQAYEFLCSRNVWSAGGPNPNNIVLVLRTQSILFERYADVLRPYKYAGYPQLIKTIRLETKDDDLFSKETQLLTAASELCYRTVHCSALNTEELRREEGIEALLEAYDRCVSILGSDSKPESLHYQVISNVTRCFEVACNFEKCKKKIITLPRLIADVCRVIYFKHSLSVGLVTSLAANNYELQCNLVCNGVLWSLLLFCFEYDYTLDESGVEANDKTNQQQKANTLAKMSILACVALAGYTLELHNKLERNQTQNSSGHNSPTTGGLNRATLPPKPKLNTSAYTQNAQNPLQNKQLTKTSGIEITNMISSSLATSSSNPSPSTTLATVTSSAVSKQDSATSYERLESTSPIKSEKVVDLLKQKYNVTSDAQNVWIKEILERLLTKFIANKLTKEKDSEILKMLTSNTRNPYLIWDNGTRAQLIDFLDQQRGAATKETFDDIKLIHGLVAKFEFDAHKYNKSSYCLISNDSCLSFSRSELEIGGVFIRIYNDMPSFPIVDPKQFTMDLLLYLKQAYQFITLRKTQTIMYTESRSGGGDGILKPTLAANHPQFRQVQQKQEFNSGSTFDEVLNAYNRSKSRKKSENDTIMDQRPIQPQCIHDFLNSQNVEKHVIMVLKALIAVIKANAEVEVKCIGSFDMIFAFLSTNVFKESVAVKAAALEVVALVSRNKDCVSEMAACELLGNFLVSLKDPDLLASQPKVLETLSGLINVQEMIKEAQMKGAVIYLLDMFCNSRNPHLREMCAEILAKMTADRLSGPKVRITISKFLPALFVDAMVECPQTAVQLFESVHEHPELIWNDKTRNNVSDAVADNSAKFYTAQKLNFKHLWKDPEILKDIVSNEIVVAGVYLRLFIANPAWTLRKPKQFLSDLLDFFVDQMSKNAPEKDVLDLSATALVELLRSQPNLADDIPVLGHIPNLLKLLAIQPRNTLSILHQLSLSEFCVSAISQTECISPLKKCMEYNRNCIETSCETLSRLFKHQHDALISQSLEVGLIPYLLGLLDSRLDYVDNASAVKAQIVAALKGMTHNLNYGDRVTQILLKHPVWSEFKDQRHDLFITDTNIRGYLTGLNSTAGYLTQGPAQNVDVLTSPPPIDRDDPSARPSVD</sequence>
<dbReference type="Pfam" id="PF00226">
    <property type="entry name" value="DnaJ"/>
    <property type="match status" value="1"/>
</dbReference>
<feature type="compositionally biased region" description="Polar residues" evidence="1">
    <location>
        <begin position="1623"/>
        <end position="1638"/>
    </location>
</feature>
<dbReference type="InterPro" id="IPR016024">
    <property type="entry name" value="ARM-type_fold"/>
</dbReference>
<reference evidence="4" key="1">
    <citation type="submission" date="2015-01" db="EMBL/GenBank/DDBJ databases">
        <authorList>
            <person name="Aksoy S."/>
            <person name="Warren W."/>
            <person name="Wilson R.K."/>
        </authorList>
    </citation>
    <scope>NUCLEOTIDE SEQUENCE [LARGE SCALE GENOMIC DNA]</scope>
    <source>
        <strain evidence="4">IAEA</strain>
    </source>
</reference>
<dbReference type="InterPro" id="IPR045802">
    <property type="entry name" value="GRV2/DNAJC13_N"/>
</dbReference>
<feature type="region of interest" description="Disordered" evidence="1">
    <location>
        <begin position="1622"/>
        <end position="1667"/>
    </location>
</feature>
<dbReference type="FunFam" id="1.10.287.110:FF:000007">
    <property type="entry name" value="DnaJ (Hsp40) homolog, subfamily C, member 13"/>
    <property type="match status" value="1"/>
</dbReference>
<evidence type="ECO:0000313" key="4">
    <source>
        <dbReference type="Proteomes" id="UP000092460"/>
    </source>
</evidence>
<dbReference type="SUPFAM" id="SSF48371">
    <property type="entry name" value="ARM repeat"/>
    <property type="match status" value="2"/>
</dbReference>
<dbReference type="InterPro" id="IPR001623">
    <property type="entry name" value="DnaJ_domain"/>
</dbReference>
<evidence type="ECO:0000256" key="1">
    <source>
        <dbReference type="SAM" id="MobiDB-lite"/>
    </source>
</evidence>
<dbReference type="InterPro" id="IPR025640">
    <property type="entry name" value="GYF_2"/>
</dbReference>
<dbReference type="FunFam" id="1.25.10.10:FF:000518">
    <property type="entry name" value="Receptor mediated endocytosis 8, isoform B"/>
    <property type="match status" value="1"/>
</dbReference>